<dbReference type="Pfam" id="PF07171">
    <property type="entry name" value="MlrC_C"/>
    <property type="match status" value="1"/>
</dbReference>
<dbReference type="AlphaFoldDB" id="A0A1I5WAU5"/>
<evidence type="ECO:0000259" key="2">
    <source>
        <dbReference type="Pfam" id="PF07364"/>
    </source>
</evidence>
<feature type="domain" description="Microcystin LR degradation protein MlrC C-terminal" evidence="1">
    <location>
        <begin position="309"/>
        <end position="489"/>
    </location>
</feature>
<organism evidence="3 4">
    <name type="scientific">Halolamina pelagica</name>
    <dbReference type="NCBI Taxonomy" id="699431"/>
    <lineage>
        <taxon>Archaea</taxon>
        <taxon>Methanobacteriati</taxon>
        <taxon>Methanobacteriota</taxon>
        <taxon>Stenosarchaea group</taxon>
        <taxon>Halobacteria</taxon>
        <taxon>Halobacteriales</taxon>
        <taxon>Haloferacaceae</taxon>
    </lineage>
</organism>
<evidence type="ECO:0000259" key="1">
    <source>
        <dbReference type="Pfam" id="PF07171"/>
    </source>
</evidence>
<sequence length="510" mass="55654">MADETVVLGGFSHETNTFAKGTTGRPLFQERREYFGDEIPEKMRGTNTCEGGVMDVAEDEGVDLHYTVSASATPSGVVAADAYDFYTGKILEGVEAKSDDLDGVALCLHGAMVPEGMTDGEGPLVRKVRERVGPDVPIAVTLDLHGNISDELVEQADTLIAYEEYPHTDTGDTGRRAMRVLTRMMRDGLEPAMHIERPPVLAMGPKQNTREGPMAEVMDTAREYEERDDVVKVNVFPAFHQADVPSMNFSVPVVATNEDAAREASRELAAHIWERREDFIGDYPEPPEAVSRAKEIVADGATEDGPVVMADVGDNPGGGGAADGTTVLREMLDQELTNAGFAIMRDPDVVEQCVEAGVGERVTVDVGGKTDDMHGDPIEGVDGYVKAITDGEFENTGPMGTGSENHLGRAVHLQCGHEDGVSVILTENRMQPLDAEIWRHVGIQPERLDTLVVKSTNHFRADYEPMSCEVIPINSIGLVSMDPRNFDFDHIPRPQFPLDEMAAEEYPDWE</sequence>
<evidence type="ECO:0000313" key="4">
    <source>
        <dbReference type="Proteomes" id="UP000183769"/>
    </source>
</evidence>
<feature type="domain" description="Microcystin LR degradation protein MlrC N-terminal" evidence="2">
    <location>
        <begin position="6"/>
        <end position="293"/>
    </location>
</feature>
<dbReference type="InterPro" id="IPR015995">
    <property type="entry name" value="MlrC_N"/>
</dbReference>
<name>A0A1I5WAU5_9EURY</name>
<dbReference type="PIRSF" id="PIRSF012702">
    <property type="entry name" value="UCP012702"/>
    <property type="match status" value="1"/>
</dbReference>
<dbReference type="OrthoDB" id="318305at2157"/>
<dbReference type="Proteomes" id="UP000183769">
    <property type="component" value="Unassembled WGS sequence"/>
</dbReference>
<keyword evidence="4" id="KW-1185">Reference proteome</keyword>
<dbReference type="RefSeq" id="WP_074880847.1">
    <property type="nucleotide sequence ID" value="NZ_FOXI01000026.1"/>
</dbReference>
<protein>
    <submittedName>
        <fullName evidence="3">Microcystin degradation protein MlrC, contains DUF1485 domain</fullName>
    </submittedName>
</protein>
<evidence type="ECO:0000313" key="3">
    <source>
        <dbReference type="EMBL" id="SFQ16805.1"/>
    </source>
</evidence>
<proteinExistence type="predicted"/>
<accession>A0A1I5WAU5</accession>
<dbReference type="Pfam" id="PF07364">
    <property type="entry name" value="DUF1485"/>
    <property type="match status" value="1"/>
</dbReference>
<dbReference type="InterPro" id="IPR010799">
    <property type="entry name" value="MlrC_C"/>
</dbReference>
<reference evidence="4" key="1">
    <citation type="submission" date="2016-10" db="EMBL/GenBank/DDBJ databases">
        <authorList>
            <person name="Varghese N."/>
            <person name="Submissions S."/>
        </authorList>
    </citation>
    <scope>NUCLEOTIDE SEQUENCE [LARGE SCALE GENOMIC DNA]</scope>
    <source>
        <strain evidence="4">CGMCC 1.10329</strain>
    </source>
</reference>
<dbReference type="InterPro" id="IPR009197">
    <property type="entry name" value="MlrC"/>
</dbReference>
<gene>
    <name evidence="3" type="ORF">SAMN05216277_1262</name>
</gene>
<dbReference type="EMBL" id="FOXI01000026">
    <property type="protein sequence ID" value="SFQ16805.1"/>
    <property type="molecule type" value="Genomic_DNA"/>
</dbReference>